<dbReference type="SMART" id="SM00235">
    <property type="entry name" value="ZnMc"/>
    <property type="match status" value="1"/>
</dbReference>
<feature type="compositionally biased region" description="Basic and acidic residues" evidence="6">
    <location>
        <begin position="333"/>
        <end position="371"/>
    </location>
</feature>
<evidence type="ECO:0000256" key="2">
    <source>
        <dbReference type="ARBA" id="ARBA00004613"/>
    </source>
</evidence>
<comment type="caution">
    <text evidence="8">The sequence shown here is derived from an EMBL/GenBank/DDBJ whole genome shotgun (WGS) entry which is preliminary data.</text>
</comment>
<comment type="similarity">
    <text evidence="3">Belongs to the peptidase M10B family.</text>
</comment>
<dbReference type="GO" id="GO:0008237">
    <property type="term" value="F:metallopeptidase activity"/>
    <property type="evidence" value="ECO:0007669"/>
    <property type="project" value="UniProtKB-KW"/>
</dbReference>
<dbReference type="AlphaFoldDB" id="Q2CJH6"/>
<dbReference type="CDD" id="cd04277">
    <property type="entry name" value="ZnMc_serralysin_like"/>
    <property type="match status" value="1"/>
</dbReference>
<protein>
    <submittedName>
        <fullName evidence="8">Possible Zn-dependent metalloprotease</fullName>
    </submittedName>
</protein>
<keyword evidence="5" id="KW-0677">Repeat</keyword>
<dbReference type="InterPro" id="IPR024079">
    <property type="entry name" value="MetalloPept_cat_dom_sf"/>
</dbReference>
<evidence type="ECO:0000256" key="3">
    <source>
        <dbReference type="ARBA" id="ARBA00009490"/>
    </source>
</evidence>
<sequence length="560" mass="59795">MAGTAKGTNVDGRPTGGTNPLIDSLVWGGAWSDEEDGPVTVSYMFQSGRDPYAYFSDRPGYRWFDHEKDAVRDAFAAWEAVADIRFEEVDDPERADIWYWIGDGSQMGSTLGWHEVPGEAVEPLYGAFNWQGFGWDDRGLKPGGYGFITVLHEIGHGLGLAHPHDGGYAEDATTFPGVSAPFADYGRHDLNQGIWTTMTYNDGWATKFPEAWSETHGWQATPMALDIAAAQEIYGANMDHATGRDVYTLPADNKRGTGYTCIWDAGGIDKISHRGGEEAAIIDLDDAPLTGRHAGGYVSYVKGVIGGVTIANGVVIENAIGGRAGDRIRGNEAHNMLDGRGGDDHISGSRGDDRMFGGGGDDRLRGGRDDDIVAGGRGDDEVWGQSGHDRMSGMSGADVLRGGKGDDKAQGGSGDDTVRGNGGDDVVRGGRGDDRVYGGQGADDIWGGGGADKLYGGHDDARDTFLFRGKKQSEADAPDRIYRFESGTDVIDLSRIDADPSLGGNQALDWSGKGPAAASVWLEDHGRHVRVFADVNGDGEADFALRVFGVGRMDEGDFIL</sequence>
<dbReference type="HOGENOM" id="CLU_025059_1_1_5"/>
<organism evidence="8 9">
    <name type="scientific">Oceanicola granulosus (strain ATCC BAA-861 / DSM 15982 / KCTC 12143 / HTCC2516)</name>
    <dbReference type="NCBI Taxonomy" id="314256"/>
    <lineage>
        <taxon>Bacteria</taxon>
        <taxon>Pseudomonadati</taxon>
        <taxon>Pseudomonadota</taxon>
        <taxon>Alphaproteobacteria</taxon>
        <taxon>Rhodobacterales</taxon>
        <taxon>Roseobacteraceae</taxon>
        <taxon>Oceanicola</taxon>
    </lineage>
</organism>
<evidence type="ECO:0000256" key="4">
    <source>
        <dbReference type="ARBA" id="ARBA00022525"/>
    </source>
</evidence>
<dbReference type="InterPro" id="IPR013858">
    <property type="entry name" value="Peptidase_M10B_C"/>
</dbReference>
<keyword evidence="8" id="KW-0645">Protease</keyword>
<dbReference type="PANTHER" id="PTHR38340">
    <property type="entry name" value="S-LAYER PROTEIN"/>
    <property type="match status" value="1"/>
</dbReference>
<keyword evidence="8" id="KW-0378">Hydrolase</keyword>
<feature type="domain" description="Peptidase metallopeptidase" evidence="7">
    <location>
        <begin position="41"/>
        <end position="192"/>
    </location>
</feature>
<dbReference type="InterPro" id="IPR034033">
    <property type="entry name" value="Serralysin-like"/>
</dbReference>
<accession>Q2CJH6</accession>
<dbReference type="InterPro" id="IPR001343">
    <property type="entry name" value="Hemolysn_Ca-bd"/>
</dbReference>
<evidence type="ECO:0000256" key="6">
    <source>
        <dbReference type="SAM" id="MobiDB-lite"/>
    </source>
</evidence>
<dbReference type="InterPro" id="IPR011049">
    <property type="entry name" value="Serralysin-like_metalloprot_C"/>
</dbReference>
<dbReference type="OrthoDB" id="733404at2"/>
<evidence type="ECO:0000313" key="8">
    <source>
        <dbReference type="EMBL" id="EAR53163.1"/>
    </source>
</evidence>
<keyword evidence="9" id="KW-1185">Reference proteome</keyword>
<dbReference type="GO" id="GO:0006508">
    <property type="term" value="P:proteolysis"/>
    <property type="evidence" value="ECO:0007669"/>
    <property type="project" value="UniProtKB-KW"/>
</dbReference>
<dbReference type="EMBL" id="AAOT01000001">
    <property type="protein sequence ID" value="EAR53163.1"/>
    <property type="molecule type" value="Genomic_DNA"/>
</dbReference>
<dbReference type="Proteomes" id="UP000003635">
    <property type="component" value="Unassembled WGS sequence"/>
</dbReference>
<evidence type="ECO:0000256" key="1">
    <source>
        <dbReference type="ARBA" id="ARBA00001913"/>
    </source>
</evidence>
<name>Q2CJH6_OCEGH</name>
<dbReference type="Pfam" id="PF00353">
    <property type="entry name" value="HemolysinCabind"/>
    <property type="match status" value="4"/>
</dbReference>
<dbReference type="GO" id="GO:0005615">
    <property type="term" value="C:extracellular space"/>
    <property type="evidence" value="ECO:0007669"/>
    <property type="project" value="InterPro"/>
</dbReference>
<gene>
    <name evidence="8" type="ORF">OG2516_11886</name>
</gene>
<evidence type="ECO:0000256" key="5">
    <source>
        <dbReference type="ARBA" id="ARBA00022737"/>
    </source>
</evidence>
<dbReference type="eggNOG" id="COG2931">
    <property type="taxonomic scope" value="Bacteria"/>
</dbReference>
<dbReference type="STRING" id="314256.OG2516_11886"/>
<evidence type="ECO:0000313" key="9">
    <source>
        <dbReference type="Proteomes" id="UP000003635"/>
    </source>
</evidence>
<reference evidence="8 9" key="1">
    <citation type="journal article" date="2010" name="J. Bacteriol.">
        <title>Genome sequences of Oceanicola granulosus HTCC2516(T) and Oceanicola batsensis HTCC2597(TDelta).</title>
        <authorList>
            <person name="Thrash J.C."/>
            <person name="Cho J.C."/>
            <person name="Vergin K.L."/>
            <person name="Giovannoni S.J."/>
        </authorList>
    </citation>
    <scope>NUCLEOTIDE SEQUENCE [LARGE SCALE GENOMIC DNA]</scope>
    <source>
        <strain evidence="9">ATCC BAA-861 / DSM 15982 / KCTC 12143 / HTCC2516</strain>
    </source>
</reference>
<proteinExistence type="inferred from homology"/>
<dbReference type="InterPro" id="IPR006026">
    <property type="entry name" value="Peptidase_Metallo"/>
</dbReference>
<keyword evidence="8" id="KW-0482">Metalloprotease</keyword>
<dbReference type="InterPro" id="IPR050557">
    <property type="entry name" value="RTX_toxin/Mannuronan_C5-epim"/>
</dbReference>
<dbReference type="GO" id="GO:0005509">
    <property type="term" value="F:calcium ion binding"/>
    <property type="evidence" value="ECO:0007669"/>
    <property type="project" value="InterPro"/>
</dbReference>
<dbReference type="Pfam" id="PF08548">
    <property type="entry name" value="Peptidase_M10_C"/>
    <property type="match status" value="1"/>
</dbReference>
<dbReference type="Gene3D" id="3.40.390.10">
    <property type="entry name" value="Collagenase (Catalytic Domain)"/>
    <property type="match status" value="1"/>
</dbReference>
<keyword evidence="4" id="KW-0964">Secreted</keyword>
<feature type="region of interest" description="Disordered" evidence="6">
    <location>
        <begin position="333"/>
        <end position="443"/>
    </location>
</feature>
<dbReference type="PRINTS" id="PR00313">
    <property type="entry name" value="CABNDNGRPT"/>
</dbReference>
<feature type="compositionally biased region" description="Basic and acidic residues" evidence="6">
    <location>
        <begin position="425"/>
        <end position="436"/>
    </location>
</feature>
<evidence type="ECO:0000259" key="7">
    <source>
        <dbReference type="SMART" id="SM00235"/>
    </source>
</evidence>
<dbReference type="RefSeq" id="WP_007255897.1">
    <property type="nucleotide sequence ID" value="NZ_CH724107.1"/>
</dbReference>
<dbReference type="SUPFAM" id="SSF51120">
    <property type="entry name" value="beta-Roll"/>
    <property type="match status" value="2"/>
</dbReference>
<dbReference type="Gene3D" id="2.150.10.10">
    <property type="entry name" value="Serralysin-like metalloprotease, C-terminal"/>
    <property type="match status" value="3"/>
</dbReference>
<comment type="cofactor">
    <cofactor evidence="1">
        <name>Ca(2+)</name>
        <dbReference type="ChEBI" id="CHEBI:29108"/>
    </cofactor>
</comment>
<comment type="subcellular location">
    <subcellularLocation>
        <location evidence="2">Secreted</location>
    </subcellularLocation>
</comment>
<dbReference type="SUPFAM" id="SSF55486">
    <property type="entry name" value="Metalloproteases ('zincins'), catalytic domain"/>
    <property type="match status" value="1"/>
</dbReference>
<dbReference type="GO" id="GO:0008270">
    <property type="term" value="F:zinc ion binding"/>
    <property type="evidence" value="ECO:0007669"/>
    <property type="project" value="InterPro"/>
</dbReference>
<dbReference type="PANTHER" id="PTHR38340:SF1">
    <property type="entry name" value="S-LAYER PROTEIN"/>
    <property type="match status" value="1"/>
</dbReference>